<dbReference type="RefSeq" id="XP_033531611.1">
    <property type="nucleotide sequence ID" value="XM_033673886.1"/>
</dbReference>
<reference evidence="4" key="2">
    <citation type="submission" date="2020-04" db="EMBL/GenBank/DDBJ databases">
        <authorList>
            <consortium name="NCBI Genome Project"/>
        </authorList>
    </citation>
    <scope>NUCLEOTIDE SEQUENCE</scope>
    <source>
        <strain evidence="4">CBS 781.70</strain>
    </source>
</reference>
<sequence>MADPQELMDVDIDLDLSIDPSIEQLAFEESTESPLPSHPQPTHATSTSILPSAESLTPSPLKIHLRGLDDLSTEDIHAYADQYLPAKFLYKVEWLNDTSTNLVFLAEEDARAALEALTHHSIDPHSFDAAQLRPARILSKRPDAELTIRQANSGDVKKRRAHELSRYYLLHPEKDPRNQPRQRRSRSPATGLLYDTPRSKKRSRDEDPPMPDDIIARLNTGVELFPEKVSEPSLKRPRSRNPSRPPPTNHRRSDAVDETGQSSDGPPISPEHRAAVKTIRKTLEERVAADQRVDDYQIRGQGEISVKGQAGTSAKGQGEVSFKGAAKRDRDTPAVELFPQKSKNAGRELFPGSMDTRSRRKTAQDMW</sequence>
<name>A0A6G1FWC4_9PEZI</name>
<feature type="region of interest" description="Disordered" evidence="1">
    <location>
        <begin position="26"/>
        <end position="55"/>
    </location>
</feature>
<dbReference type="PANTHER" id="PTHR16291">
    <property type="entry name" value="NUCLEAR CAP-BINDING PROTEIN SUBUNIT 3"/>
    <property type="match status" value="1"/>
</dbReference>
<dbReference type="GO" id="GO:0005634">
    <property type="term" value="C:nucleus"/>
    <property type="evidence" value="ECO:0007669"/>
    <property type="project" value="TreeGrafter"/>
</dbReference>
<accession>A0A6G1FWC4</accession>
<dbReference type="AlphaFoldDB" id="A0A6G1FWC4"/>
<keyword evidence="3" id="KW-1185">Reference proteome</keyword>
<feature type="compositionally biased region" description="Polar residues" evidence="1">
    <location>
        <begin position="40"/>
        <end position="55"/>
    </location>
</feature>
<dbReference type="GO" id="GO:0000340">
    <property type="term" value="F:RNA 7-methylguanosine cap binding"/>
    <property type="evidence" value="ECO:0007669"/>
    <property type="project" value="InterPro"/>
</dbReference>
<feature type="region of interest" description="Disordered" evidence="1">
    <location>
        <begin position="166"/>
        <end position="271"/>
    </location>
</feature>
<dbReference type="GeneID" id="54414456"/>
<protein>
    <submittedName>
        <fullName evidence="2 4">Uncharacterized protein</fullName>
    </submittedName>
</protein>
<feature type="compositionally biased region" description="Basic and acidic residues" evidence="1">
    <location>
        <begin position="225"/>
        <end position="234"/>
    </location>
</feature>
<dbReference type="OrthoDB" id="422106at2759"/>
<evidence type="ECO:0000256" key="1">
    <source>
        <dbReference type="SAM" id="MobiDB-lite"/>
    </source>
</evidence>
<dbReference type="GO" id="GO:0003729">
    <property type="term" value="F:mRNA binding"/>
    <property type="evidence" value="ECO:0007669"/>
    <property type="project" value="InterPro"/>
</dbReference>
<reference evidence="2 4" key="1">
    <citation type="submission" date="2020-01" db="EMBL/GenBank/DDBJ databases">
        <authorList>
            <consortium name="DOE Joint Genome Institute"/>
            <person name="Haridas S."/>
            <person name="Albert R."/>
            <person name="Binder M."/>
            <person name="Bloem J."/>
            <person name="Labutti K."/>
            <person name="Salamov A."/>
            <person name="Andreopoulos B."/>
            <person name="Baker S.E."/>
            <person name="Barry K."/>
            <person name="Bills G."/>
            <person name="Bluhm B.H."/>
            <person name="Cannon C."/>
            <person name="Castanera R."/>
            <person name="Culley D.E."/>
            <person name="Daum C."/>
            <person name="Ezra D."/>
            <person name="Gonzalez J.B."/>
            <person name="Henrissat B."/>
            <person name="Kuo A."/>
            <person name="Liang C."/>
            <person name="Lipzen A."/>
            <person name="Lutzoni F."/>
            <person name="Magnuson J."/>
            <person name="Mondo S."/>
            <person name="Nolan M."/>
            <person name="Ohm R."/>
            <person name="Pangilinan J."/>
            <person name="Park H.-J."/>
            <person name="Ramirez L."/>
            <person name="Alfaro M."/>
            <person name="Sun H."/>
            <person name="Tritt A."/>
            <person name="Yoshinaga Y."/>
            <person name="Zwiers L.-H."/>
            <person name="Turgeon B.G."/>
            <person name="Goodwin S.B."/>
            <person name="Spatafora J.W."/>
            <person name="Crous P.W."/>
            <person name="Grigoriev I.V."/>
        </authorList>
    </citation>
    <scope>NUCLEOTIDE SEQUENCE</scope>
    <source>
        <strain evidence="2 4">CBS 781.70</strain>
    </source>
</reference>
<evidence type="ECO:0000313" key="3">
    <source>
        <dbReference type="Proteomes" id="UP000504638"/>
    </source>
</evidence>
<dbReference type="InterPro" id="IPR019416">
    <property type="entry name" value="NCBP3"/>
</dbReference>
<reference evidence="4" key="3">
    <citation type="submission" date="2025-04" db="UniProtKB">
        <authorList>
            <consortium name="RefSeq"/>
        </authorList>
    </citation>
    <scope>IDENTIFICATION</scope>
    <source>
        <strain evidence="4">CBS 781.70</strain>
    </source>
</reference>
<dbReference type="Pfam" id="PF10309">
    <property type="entry name" value="NCBP3"/>
    <property type="match status" value="1"/>
</dbReference>
<dbReference type="PANTHER" id="PTHR16291:SF0">
    <property type="entry name" value="NUCLEAR CAP-BINDING PROTEIN SUBUNIT 3"/>
    <property type="match status" value="1"/>
</dbReference>
<feature type="region of interest" description="Disordered" evidence="1">
    <location>
        <begin position="307"/>
        <end position="367"/>
    </location>
</feature>
<evidence type="ECO:0000313" key="4">
    <source>
        <dbReference type="RefSeq" id="XP_033531611.1"/>
    </source>
</evidence>
<gene>
    <name evidence="2 4" type="ORF">P152DRAFT_144786</name>
</gene>
<dbReference type="EMBL" id="ML975169">
    <property type="protein sequence ID" value="KAF1809980.1"/>
    <property type="molecule type" value="Genomic_DNA"/>
</dbReference>
<dbReference type="Proteomes" id="UP000504638">
    <property type="component" value="Unplaced"/>
</dbReference>
<organism evidence="2">
    <name type="scientific">Eremomyces bilateralis CBS 781.70</name>
    <dbReference type="NCBI Taxonomy" id="1392243"/>
    <lineage>
        <taxon>Eukaryota</taxon>
        <taxon>Fungi</taxon>
        <taxon>Dikarya</taxon>
        <taxon>Ascomycota</taxon>
        <taxon>Pezizomycotina</taxon>
        <taxon>Dothideomycetes</taxon>
        <taxon>Dothideomycetes incertae sedis</taxon>
        <taxon>Eremomycetales</taxon>
        <taxon>Eremomycetaceae</taxon>
        <taxon>Eremomyces</taxon>
    </lineage>
</organism>
<proteinExistence type="predicted"/>
<evidence type="ECO:0000313" key="2">
    <source>
        <dbReference type="EMBL" id="KAF1809980.1"/>
    </source>
</evidence>